<dbReference type="Pfam" id="PF23622">
    <property type="entry name" value="LRR_At1g61320_AtMIF1"/>
    <property type="match status" value="1"/>
</dbReference>
<feature type="region of interest" description="Disordered" evidence="1">
    <location>
        <begin position="14"/>
        <end position="44"/>
    </location>
</feature>
<dbReference type="Gramene" id="TraesCAD_scaffold_092172_01G000100.1">
    <property type="protein sequence ID" value="TraesCAD_scaffold_092172_01G000100.1"/>
    <property type="gene ID" value="TraesCAD_scaffold_092172_01G000100"/>
</dbReference>
<reference evidence="3" key="1">
    <citation type="submission" date="2018-08" db="EMBL/GenBank/DDBJ databases">
        <authorList>
            <person name="Rossello M."/>
        </authorList>
    </citation>
    <scope>NUCLEOTIDE SEQUENCE [LARGE SCALE GENOMIC DNA]</scope>
    <source>
        <strain evidence="3">cv. Chinese Spring</strain>
    </source>
</reference>
<dbReference type="InterPro" id="IPR055357">
    <property type="entry name" value="LRR_At1g61320_AtMIF1"/>
</dbReference>
<organism evidence="3">
    <name type="scientific">Triticum aestivum</name>
    <name type="common">Wheat</name>
    <dbReference type="NCBI Taxonomy" id="4565"/>
    <lineage>
        <taxon>Eukaryota</taxon>
        <taxon>Viridiplantae</taxon>
        <taxon>Streptophyta</taxon>
        <taxon>Embryophyta</taxon>
        <taxon>Tracheophyta</taxon>
        <taxon>Spermatophyta</taxon>
        <taxon>Magnoliopsida</taxon>
        <taxon>Liliopsida</taxon>
        <taxon>Poales</taxon>
        <taxon>Poaceae</taxon>
        <taxon>BOP clade</taxon>
        <taxon>Pooideae</taxon>
        <taxon>Triticodae</taxon>
        <taxon>Triticeae</taxon>
        <taxon>Triticinae</taxon>
        <taxon>Triticum</taxon>
    </lineage>
</organism>
<dbReference type="SUPFAM" id="SSF81383">
    <property type="entry name" value="F-box domain"/>
    <property type="match status" value="1"/>
</dbReference>
<evidence type="ECO:0000259" key="2">
    <source>
        <dbReference type="SMART" id="SM00256"/>
    </source>
</evidence>
<dbReference type="EnsemblPlants" id="TraesCS7B02G082200.1">
    <property type="protein sequence ID" value="TraesCS7B02G082200.1"/>
    <property type="gene ID" value="TraesCS7B02G082200"/>
</dbReference>
<dbReference type="Proteomes" id="UP000019116">
    <property type="component" value="Chromosome 7B"/>
</dbReference>
<dbReference type="SMART" id="SM00256">
    <property type="entry name" value="FBOX"/>
    <property type="match status" value="1"/>
</dbReference>
<dbReference type="Gramene" id="TraesCS7B02G082200.1">
    <property type="protein sequence ID" value="TraesCS7B02G082200.1"/>
    <property type="gene ID" value="TraesCS7B02G082200"/>
</dbReference>
<name>A0A3B6SA30_WHEAT</name>
<evidence type="ECO:0000256" key="1">
    <source>
        <dbReference type="SAM" id="MobiDB-lite"/>
    </source>
</evidence>
<accession>A0A3B6SA30</accession>
<sequence>MGLLELNRLMSMRQRRRHRKIQSRSMSISSAKRKGLPGQQDVNPQACKRRTYSVPDLPKDIWHDILSLLPLSDAARAGCVSHTFLSSWRSHPNLTLSKETLGLNGNACGQDELARIFTNRVDCIMENHSGGLKTFKLDYCGSSFDTSCLNRWLDSAVTPGIEEVKLSMPLGCNAVYYGFPCSVLFSGSGNSIRHLHLSRRAFHPTAGLGCLTRLHLSQVHITGDELGHLLSNSLAMEELTLNGCGKIIHLKISCLLHRLNSLSVFNCTALQVIENKAPNVCLVRIDGALEERLVGDLLQVKELQMLDYYECDLVHYACSKLPFIMPNLETLGLSSAGEMLSTPILAVKFLYLKKLRIDLNDLQMGGFSPAYDYFSLAYFLDACPVVEKFVLGVSQTRVKHELICDEDSNMRQMLGHRHCNLKNVRIMGFCSAKSMVELTCHILENATSLERLTLDAIYDNSSYGDADRSCVGKKGECNPKSRSIIKHAHKGLWAIGKYVVEKVPSTVQLSVKKLCSRCHKIKWWCLAMQALKIQVYFVYLLQLMKHSISVVQKYMGRAFFVSFLNNHLSGYVKISSW</sequence>
<reference evidence="3" key="2">
    <citation type="submission" date="2018-10" db="UniProtKB">
        <authorList>
            <consortium name="EnsemblPlants"/>
        </authorList>
    </citation>
    <scope>IDENTIFICATION</scope>
</reference>
<evidence type="ECO:0000313" key="3">
    <source>
        <dbReference type="EnsemblPlants" id="TraesCS7B02G082200.1"/>
    </source>
</evidence>
<dbReference type="STRING" id="4565.A0A3B6SA30"/>
<evidence type="ECO:0000313" key="4">
    <source>
        <dbReference type="Proteomes" id="UP000019116"/>
    </source>
</evidence>
<dbReference type="AlphaFoldDB" id="A0A3B6SA30"/>
<dbReference type="InterPro" id="IPR053772">
    <property type="entry name" value="At1g61320/At1g61330-like"/>
</dbReference>
<keyword evidence="4" id="KW-1185">Reference proteome</keyword>
<dbReference type="Gramene" id="TraesCS7B03G0219800.1">
    <property type="protein sequence ID" value="TraesCS7B03G0219800.1.CDS"/>
    <property type="gene ID" value="TraesCS7B03G0219800"/>
</dbReference>
<proteinExistence type="predicted"/>
<dbReference type="Gramene" id="TraesCLE_scaffold_100184_01G000100.1">
    <property type="protein sequence ID" value="TraesCLE_scaffold_100184_01G000100.1"/>
    <property type="gene ID" value="TraesCLE_scaffold_100184_01G000100"/>
</dbReference>
<dbReference type="Gene3D" id="3.80.10.10">
    <property type="entry name" value="Ribonuclease Inhibitor"/>
    <property type="match status" value="1"/>
</dbReference>
<dbReference type="Pfam" id="PF00646">
    <property type="entry name" value="F-box"/>
    <property type="match status" value="1"/>
</dbReference>
<dbReference type="PANTHER" id="PTHR34145:SF41">
    <property type="entry name" value="OS02G0729251 PROTEIN"/>
    <property type="match status" value="1"/>
</dbReference>
<dbReference type="InterPro" id="IPR032675">
    <property type="entry name" value="LRR_dom_sf"/>
</dbReference>
<dbReference type="Gramene" id="TraesROB_scaffold_086853_01G000100.1">
    <property type="protein sequence ID" value="TraesROB_scaffold_086853_01G000100.1"/>
    <property type="gene ID" value="TraesROB_scaffold_086853_01G000100"/>
</dbReference>
<feature type="domain" description="F-box" evidence="2">
    <location>
        <begin position="57"/>
        <end position="97"/>
    </location>
</feature>
<protein>
    <recommendedName>
        <fullName evidence="2">F-box domain-containing protein</fullName>
    </recommendedName>
</protein>
<dbReference type="SUPFAM" id="SSF52058">
    <property type="entry name" value="L domain-like"/>
    <property type="match status" value="1"/>
</dbReference>
<dbReference type="PANTHER" id="PTHR34145">
    <property type="entry name" value="OS02G0105600 PROTEIN"/>
    <property type="match status" value="1"/>
</dbReference>
<dbReference type="OMA" id="RHRKIQS"/>
<dbReference type="InterPro" id="IPR036047">
    <property type="entry name" value="F-box-like_dom_sf"/>
</dbReference>
<dbReference type="InterPro" id="IPR001810">
    <property type="entry name" value="F-box_dom"/>
</dbReference>
<dbReference type="Gramene" id="TraesWEE_scaffold_107969_01G000100.1">
    <property type="protein sequence ID" value="TraesWEE_scaffold_107969_01G000100.1"/>
    <property type="gene ID" value="TraesWEE_scaffold_107969_01G000100"/>
</dbReference>